<feature type="region of interest" description="Disordered" evidence="1">
    <location>
        <begin position="117"/>
        <end position="157"/>
    </location>
</feature>
<gene>
    <name evidence="2" type="ordered locus">Tph_c24670</name>
</gene>
<accession>K4LXD8</accession>
<dbReference type="AlphaFoldDB" id="K4LXD8"/>
<organism evidence="2 3">
    <name type="scientific">Thermacetogenium phaeum (strain ATCC BAA-254 / DSM 26808 / PB)</name>
    <dbReference type="NCBI Taxonomy" id="1089553"/>
    <lineage>
        <taxon>Bacteria</taxon>
        <taxon>Bacillati</taxon>
        <taxon>Bacillota</taxon>
        <taxon>Clostridia</taxon>
        <taxon>Thermoanaerobacterales</taxon>
        <taxon>Thermoanaerobacteraceae</taxon>
        <taxon>Thermacetogenium</taxon>
    </lineage>
</organism>
<dbReference type="RefSeq" id="WP_015051506.1">
    <property type="nucleotide sequence ID" value="NC_018870.1"/>
</dbReference>
<proteinExistence type="predicted"/>
<reference evidence="2 3" key="1">
    <citation type="journal article" date="2012" name="BMC Genomics">
        <title>Genome-guided analysis of physiological and morphological traits of the fermentative acetate oxidizer Thermacetogenium phaeum.</title>
        <authorList>
            <person name="Oehler D."/>
            <person name="Poehlein A."/>
            <person name="Leimbach A."/>
            <person name="Muller N."/>
            <person name="Daniel R."/>
            <person name="Gottschalk G."/>
            <person name="Schink B."/>
        </authorList>
    </citation>
    <scope>NUCLEOTIDE SEQUENCE [LARGE SCALE GENOMIC DNA]</scope>
    <source>
        <strain evidence="3">ATCC BAA-254 / DSM 26808 / PB</strain>
    </source>
</reference>
<name>K4LXD8_THEPS</name>
<sequence>MNIQGIQQSLNQIAQICNQLNQNEQANVSRLNQMAEYERSAAQQMQRCIQMINQISQQLQQISTVPSAQFTTQPGQFTYTVQPPMGGTGQFGQTGQQTLTGGQFGTSATFETAREIGGRGENEGDGGAARASGPVSNVGSRPGGGFPTFNTNKDIGQ</sequence>
<keyword evidence="3" id="KW-1185">Reference proteome</keyword>
<evidence type="ECO:0000256" key="1">
    <source>
        <dbReference type="SAM" id="MobiDB-lite"/>
    </source>
</evidence>
<dbReference type="Proteomes" id="UP000000467">
    <property type="component" value="Chromosome"/>
</dbReference>
<feature type="compositionally biased region" description="Polar residues" evidence="1">
    <location>
        <begin position="148"/>
        <end position="157"/>
    </location>
</feature>
<evidence type="ECO:0000313" key="3">
    <source>
        <dbReference type="Proteomes" id="UP000000467"/>
    </source>
</evidence>
<dbReference type="KEGG" id="tpz:Tph_c24670"/>
<dbReference type="EMBL" id="CP003732">
    <property type="protein sequence ID" value="AFV12644.1"/>
    <property type="molecule type" value="Genomic_DNA"/>
</dbReference>
<dbReference type="HOGENOM" id="CLU_1958552_0_0_9"/>
<evidence type="ECO:0000313" key="2">
    <source>
        <dbReference type="EMBL" id="AFV12644.1"/>
    </source>
</evidence>
<protein>
    <submittedName>
        <fullName evidence="2">Uncharacterized protein</fullName>
    </submittedName>
</protein>